<gene>
    <name evidence="1" type="ORF">PX52LOC_03326</name>
</gene>
<dbReference type="KEGG" id="lrs:PX52LOC_03326"/>
<dbReference type="Gene3D" id="1.25.10.10">
    <property type="entry name" value="Leucine-rich Repeat Variant"/>
    <property type="match status" value="1"/>
</dbReference>
<keyword evidence="2" id="KW-1185">Reference proteome</keyword>
<evidence type="ECO:0000313" key="1">
    <source>
        <dbReference type="EMBL" id="QEL16376.1"/>
    </source>
</evidence>
<dbReference type="EMBL" id="CP042425">
    <property type="protein sequence ID" value="QEL16376.1"/>
    <property type="molecule type" value="Genomic_DNA"/>
</dbReference>
<dbReference type="Pfam" id="PF13646">
    <property type="entry name" value="HEAT_2"/>
    <property type="match status" value="1"/>
</dbReference>
<dbReference type="InterPro" id="IPR016024">
    <property type="entry name" value="ARM-type_fold"/>
</dbReference>
<dbReference type="AlphaFoldDB" id="A0A5C1AEC2"/>
<proteinExistence type="predicted"/>
<protein>
    <submittedName>
        <fullName evidence="1">Aldo/keto reductase</fullName>
    </submittedName>
</protein>
<reference evidence="2" key="1">
    <citation type="submission" date="2019-08" db="EMBL/GenBank/DDBJ databases">
        <title>Limnoglobus roseus gen. nov., sp. nov., a novel freshwater planctomycete with a giant genome from the family Gemmataceae.</title>
        <authorList>
            <person name="Kulichevskaya I.S."/>
            <person name="Naumoff D.G."/>
            <person name="Miroshnikov K."/>
            <person name="Ivanova A."/>
            <person name="Philippov D.A."/>
            <person name="Hakobyan A."/>
            <person name="Rijpstra I.C."/>
            <person name="Sinninghe Damste J.S."/>
            <person name="Liesack W."/>
            <person name="Dedysh S.N."/>
        </authorList>
    </citation>
    <scope>NUCLEOTIDE SEQUENCE [LARGE SCALE GENOMIC DNA]</scope>
    <source>
        <strain evidence="2">PX52</strain>
    </source>
</reference>
<dbReference type="Gene3D" id="3.20.20.100">
    <property type="entry name" value="NADP-dependent oxidoreductase domain"/>
    <property type="match status" value="1"/>
</dbReference>
<dbReference type="InterPro" id="IPR011989">
    <property type="entry name" value="ARM-like"/>
</dbReference>
<dbReference type="SUPFAM" id="SSF51430">
    <property type="entry name" value="NAD(P)-linked oxidoreductase"/>
    <property type="match status" value="1"/>
</dbReference>
<sequence>MRVPDDHPLNVTRAFRTAGAALAAVEAAREHGGAEVLDGLFELAVAETNAAVVVATLRALAERDTPLSRVAVRRAAGSRFALARQFAIHAMDRLDDRELDSAVVKLLTTDPSWVNRRAALTALAAVGRERRWEILRTADDPHWRVRHALGRVLTAWGASETDQQEINCRLAIEQFEEGINRTRRDALLAYLTYRWTGREPGDGTAFGAPDPFAVCPFWDWDAAVLAVRLKRMTAAERAAHVNAMPFLAGHEDGRVWKSAVSAIREHGESHHYRAVLALRADPRNGAEPAIERLLDGLDEERKHELTTGPFGRRSVGEREPLEAIAGSPFQRAAALTPTTAAGIVAEPTSETSWHVIEAAGRLAKVPIWEVEPLNPWTPPTVAKPSLPPLVAPLGAGVATTLVGPDRIAVSRVGVSGHYLLPVEGFVEAAAAGVNWFFWEPNYATLTAFSSRLSASDRRPFHFVAGTFEADGRRIRADVERALRELRVERLGIFFLFWVQSWDRLTDDVRDTSAALRAEGKIAAVGLSSHRRPLLVRAMADGWDVVMARHSAAHRGAETELFPAVPPGTTLITFNNLCYGRLLEPTHGLTPPTAADCYRYTLSFPQVAACWSAPATVEQLRDNLAALREPELDPGRRDDLRAFGAKLYQHEKVFERLVRML</sequence>
<name>A0A5C1AEC2_9BACT</name>
<organism evidence="1 2">
    <name type="scientific">Limnoglobus roseus</name>
    <dbReference type="NCBI Taxonomy" id="2598579"/>
    <lineage>
        <taxon>Bacteria</taxon>
        <taxon>Pseudomonadati</taxon>
        <taxon>Planctomycetota</taxon>
        <taxon>Planctomycetia</taxon>
        <taxon>Gemmatales</taxon>
        <taxon>Gemmataceae</taxon>
        <taxon>Limnoglobus</taxon>
    </lineage>
</organism>
<dbReference type="RefSeq" id="WP_168219035.1">
    <property type="nucleotide sequence ID" value="NZ_CP042425.1"/>
</dbReference>
<dbReference type="SUPFAM" id="SSF48371">
    <property type="entry name" value="ARM repeat"/>
    <property type="match status" value="1"/>
</dbReference>
<accession>A0A5C1AEC2</accession>
<dbReference type="InterPro" id="IPR036812">
    <property type="entry name" value="NAD(P)_OxRdtase_dom_sf"/>
</dbReference>
<dbReference type="Proteomes" id="UP000324974">
    <property type="component" value="Chromosome"/>
</dbReference>
<evidence type="ECO:0000313" key="2">
    <source>
        <dbReference type="Proteomes" id="UP000324974"/>
    </source>
</evidence>